<keyword evidence="1" id="KW-0472">Membrane</keyword>
<dbReference type="EMBL" id="JAFICZ010000001">
    <property type="protein sequence ID" value="MBP1299305.1"/>
    <property type="molecule type" value="Genomic_DNA"/>
</dbReference>
<dbReference type="Proteomes" id="UP000673383">
    <property type="component" value="Unassembled WGS sequence"/>
</dbReference>
<keyword evidence="1" id="KW-1133">Transmembrane helix</keyword>
<dbReference type="Pfam" id="PF14067">
    <property type="entry name" value="LssY_C"/>
    <property type="match status" value="1"/>
</dbReference>
<evidence type="ECO:0000313" key="4">
    <source>
        <dbReference type="Proteomes" id="UP000673383"/>
    </source>
</evidence>
<proteinExistence type="predicted"/>
<reference evidence="3" key="1">
    <citation type="submission" date="2021-02" db="EMBL/GenBank/DDBJ databases">
        <title>Genomic Encyclopedia of Type Strains, Phase IV (KMG-V): Genome sequencing to study the core and pangenomes of soil and plant-associated prokaryotes.</title>
        <authorList>
            <person name="Whitman W."/>
        </authorList>
    </citation>
    <scope>NUCLEOTIDE SEQUENCE</scope>
    <source>
        <strain evidence="3">USDA 406</strain>
    </source>
</reference>
<dbReference type="RefSeq" id="WP_172648352.1">
    <property type="nucleotide sequence ID" value="NZ_JAFICZ010000001.1"/>
</dbReference>
<organism evidence="3 4">
    <name type="scientific">Bradyrhizobium elkanii</name>
    <dbReference type="NCBI Taxonomy" id="29448"/>
    <lineage>
        <taxon>Bacteria</taxon>
        <taxon>Pseudomonadati</taxon>
        <taxon>Pseudomonadota</taxon>
        <taxon>Alphaproteobacteria</taxon>
        <taxon>Hyphomicrobiales</taxon>
        <taxon>Nitrobacteraceae</taxon>
        <taxon>Bradyrhizobium</taxon>
    </lineage>
</organism>
<feature type="domain" description="LssY-like C-terminal" evidence="2">
    <location>
        <begin position="47"/>
        <end position="227"/>
    </location>
</feature>
<dbReference type="InterPro" id="IPR025902">
    <property type="entry name" value="LssY-like-C_dom"/>
</dbReference>
<gene>
    <name evidence="3" type="ORF">JOH49_009058</name>
</gene>
<name>A0A8I1YG47_BRAEL</name>
<accession>A0A8I1YG47</accession>
<dbReference type="AlphaFoldDB" id="A0A8I1YG47"/>
<evidence type="ECO:0000259" key="2">
    <source>
        <dbReference type="Pfam" id="PF14067"/>
    </source>
</evidence>
<keyword evidence="1" id="KW-0812">Transmembrane</keyword>
<evidence type="ECO:0000256" key="1">
    <source>
        <dbReference type="SAM" id="Phobius"/>
    </source>
</evidence>
<protein>
    <recommendedName>
        <fullName evidence="2">LssY-like C-terminal domain-containing protein</fullName>
    </recommendedName>
</protein>
<evidence type="ECO:0000313" key="3">
    <source>
        <dbReference type="EMBL" id="MBP1299305.1"/>
    </source>
</evidence>
<feature type="transmembrane region" description="Helical" evidence="1">
    <location>
        <begin position="12"/>
        <end position="31"/>
    </location>
</feature>
<comment type="caution">
    <text evidence="3">The sequence shown here is derived from an EMBL/GenBank/DDBJ whole genome shotgun (WGS) entry which is preliminary data.</text>
</comment>
<sequence>MLLPFGKHRHRYLRFLATVIAGYVVVSYLILPATWSRIEHEPGLSKQTMVTSTAQGIPGDAINVGLVGTREDVVSAFHAAGWFPADPITLRTSLEIIGSVVFDRSYKDAPVSPLYFDGRREDLAFEKPEGVSADRRQHVRLWLVLQSGAEASPVWLGSASFDSGVTLSRDTGQVTHKIAPNIDDERDRLITGLDRARMVTSIYQINGIGPTLNGHNGEGDPYYTDGEIWMAKLVARGEKATTPAKLLPAPALIQLKDKMFSLASNVGG</sequence>